<reference evidence="3" key="1">
    <citation type="journal article" date="2013" name="Stand. Genomic Sci.">
        <title>Complete genome sequence of Desulfocapsa sulfexigens, a marine deltaproteobacterium specialized in disproportionating inorganic sulfur compounds.</title>
        <authorList>
            <person name="Finster K.W."/>
            <person name="Kjeldsen K.U."/>
            <person name="Kube M."/>
            <person name="Reinhardt R."/>
            <person name="Mussmann M."/>
            <person name="Amann R."/>
            <person name="Schreiber L."/>
        </authorList>
    </citation>
    <scope>NUCLEOTIDE SEQUENCE [LARGE SCALE GENOMIC DNA]</scope>
    <source>
        <strain evidence="3">DSM 10523 / SB164P1</strain>
    </source>
</reference>
<evidence type="ECO:0000259" key="1">
    <source>
        <dbReference type="Pfam" id="PF07486"/>
    </source>
</evidence>
<evidence type="ECO:0000313" key="2">
    <source>
        <dbReference type="EMBL" id="AGF79460.1"/>
    </source>
</evidence>
<dbReference type="STRING" id="1167006.UWK_02930"/>
<dbReference type="Pfam" id="PF07486">
    <property type="entry name" value="Hydrolase_2"/>
    <property type="match status" value="1"/>
</dbReference>
<organism evidence="2 3">
    <name type="scientific">Desulfocapsa sulfexigens (strain DSM 10523 / SB164P1)</name>
    <dbReference type="NCBI Taxonomy" id="1167006"/>
    <lineage>
        <taxon>Bacteria</taxon>
        <taxon>Pseudomonadati</taxon>
        <taxon>Thermodesulfobacteriota</taxon>
        <taxon>Desulfobulbia</taxon>
        <taxon>Desulfobulbales</taxon>
        <taxon>Desulfocapsaceae</taxon>
        <taxon>Desulfocapsa</taxon>
    </lineage>
</organism>
<dbReference type="InterPro" id="IPR042047">
    <property type="entry name" value="SleB_dom1"/>
</dbReference>
<dbReference type="InterPro" id="IPR011105">
    <property type="entry name" value="Cell_wall_hydrolase_SleB"/>
</dbReference>
<sequence>MTFLEGLLWLTLNVYHEARSEPEIGQVAVAHVTLNRAIRRDLSIKKVVKQPYQFSWTNQKSSYIPEDPKAFFQCMKSVYIALNSTDFTAGATYYHLDNIEPYWASKYTFVEQYGNHKFYKK</sequence>
<dbReference type="PATRIC" id="fig|1167006.5.peg.3167"/>
<dbReference type="EMBL" id="CP003985">
    <property type="protein sequence ID" value="AGF79460.1"/>
    <property type="molecule type" value="Genomic_DNA"/>
</dbReference>
<dbReference type="OrthoDB" id="9785345at2"/>
<keyword evidence="3" id="KW-1185">Reference proteome</keyword>
<dbReference type="Gene3D" id="1.10.10.2520">
    <property type="entry name" value="Cell wall hydrolase SleB, domain 1"/>
    <property type="match status" value="1"/>
</dbReference>
<proteinExistence type="predicted"/>
<name>M1PIP6_DESSD</name>
<dbReference type="GO" id="GO:0016787">
    <property type="term" value="F:hydrolase activity"/>
    <property type="evidence" value="ECO:0007669"/>
    <property type="project" value="UniProtKB-KW"/>
</dbReference>
<keyword evidence="2" id="KW-0378">Hydrolase</keyword>
<dbReference type="KEGG" id="dsf:UWK_02930"/>
<feature type="domain" description="Cell wall hydrolase SleB" evidence="1">
    <location>
        <begin position="20"/>
        <end position="119"/>
    </location>
</feature>
<dbReference type="AlphaFoldDB" id="M1PIP6"/>
<protein>
    <submittedName>
        <fullName evidence="2">Cell Wall Hydrolase</fullName>
    </submittedName>
</protein>
<dbReference type="Proteomes" id="UP000011721">
    <property type="component" value="Chromosome"/>
</dbReference>
<gene>
    <name evidence="2" type="ordered locus">UWK_02930</name>
</gene>
<dbReference type="RefSeq" id="WP_015405146.1">
    <property type="nucleotide sequence ID" value="NC_020304.1"/>
</dbReference>
<dbReference type="HOGENOM" id="CLU_086663_2_1_7"/>
<accession>M1PIP6</accession>
<dbReference type="eggNOG" id="COG3773">
    <property type="taxonomic scope" value="Bacteria"/>
</dbReference>
<evidence type="ECO:0000313" key="3">
    <source>
        <dbReference type="Proteomes" id="UP000011721"/>
    </source>
</evidence>